<dbReference type="InterPro" id="IPR011990">
    <property type="entry name" value="TPR-like_helical_dom_sf"/>
</dbReference>
<dbReference type="STRING" id="2512241.A0A553I2U6"/>
<dbReference type="SUPFAM" id="SSF53474">
    <property type="entry name" value="alpha/beta-Hydrolases"/>
    <property type="match status" value="1"/>
</dbReference>
<dbReference type="InterPro" id="IPR027417">
    <property type="entry name" value="P-loop_NTPase"/>
</dbReference>
<dbReference type="SUPFAM" id="SSF52540">
    <property type="entry name" value="P-loop containing nucleoside triphosphate hydrolases"/>
    <property type="match status" value="1"/>
</dbReference>
<dbReference type="AlphaFoldDB" id="A0A553I2U6"/>
<comment type="caution">
    <text evidence="1">The sequence shown here is derived from an EMBL/GenBank/DDBJ whole genome shotgun (WGS) entry which is preliminary data.</text>
</comment>
<dbReference type="Pfam" id="PF13374">
    <property type="entry name" value="TPR_10"/>
    <property type="match status" value="4"/>
</dbReference>
<protein>
    <recommendedName>
        <fullName evidence="3">NB-ARC domain-containing protein</fullName>
    </recommendedName>
</protein>
<organism evidence="1 2">
    <name type="scientific">Xylaria flabelliformis</name>
    <dbReference type="NCBI Taxonomy" id="2512241"/>
    <lineage>
        <taxon>Eukaryota</taxon>
        <taxon>Fungi</taxon>
        <taxon>Dikarya</taxon>
        <taxon>Ascomycota</taxon>
        <taxon>Pezizomycotina</taxon>
        <taxon>Sordariomycetes</taxon>
        <taxon>Xylariomycetidae</taxon>
        <taxon>Xylariales</taxon>
        <taxon>Xylariaceae</taxon>
        <taxon>Xylaria</taxon>
    </lineage>
</organism>
<dbReference type="Gene3D" id="1.25.40.10">
    <property type="entry name" value="Tetratricopeptide repeat domain"/>
    <property type="match status" value="2"/>
</dbReference>
<dbReference type="OrthoDB" id="427518at2759"/>
<dbReference type="InterPro" id="IPR029058">
    <property type="entry name" value="AB_hydrolase_fold"/>
</dbReference>
<dbReference type="PRINTS" id="PR00381">
    <property type="entry name" value="KINESINLIGHT"/>
</dbReference>
<name>A0A553I2U6_9PEZI</name>
<accession>A0A553I2U6</accession>
<dbReference type="InterPro" id="IPR053137">
    <property type="entry name" value="NLR-like"/>
</dbReference>
<evidence type="ECO:0000313" key="1">
    <source>
        <dbReference type="EMBL" id="TRX94521.1"/>
    </source>
</evidence>
<sequence length="1067" mass="120379">MPLFPWRRKARVKSDNLSQHDPKAFPSGIKELYCPSAESTVDIVFIHGLTGDRERTWTAKNASEPWPKTLLASKLPTARILTFGYDAYVADWKTVVSQNRIGNHSSNLLNSLAHYREEKEDTALCKARERTDSHFKSILRSVRGVVFLGTPHHGSSLAIWAERLSVYIGVVKQTNNKILEVLRKDSEVLARIQDGFHTMIQARNAERLESIKISCFYEELPLEVVVPQDSAIIPGYNSIGIHSNHMDMCRFGTADDPGFKSIYGELRRWSREMAVAGSPQGILSVVGTTSAPQNTPVGQDREENSMPQYILKQLESQLSHQEPCTNQPHHRIALYGLGGIGKTQIALAYIYWLKSTASDVSIFWVHASNTDRFRQAYAEIAEKCQVPGYDDPKADTLLLVKKWLEEKHQGRWLMVIDNADDAQLFCRPAKLTNADGEKCLGQYIPECSQGAVLITTRNKQVGLWLTKGMGPGLLGINKMKDVESCQLLRASLNNNLVATEELSTLACRLEQLPLALAQASAFIQENSITIQKYLQLLDKGDQSFVNLLSEEFATIGQDSDTPHAVAATWIPSFIQIEQQNPLACELLLLISLFDRQAIPMEFLSKFVEAYHNDPPIEDIELTKAIGILKAYSLITEENNKSLNLHRLIQLVTQKWLATKGTMRQFTEMAIVTVSYCYPFGIDENREKCAAYLPHVQAVLKLNGVRSRDEKIARATILHHAGAFFCLQGQWNLAETFQTEARDIRREILGPNHLDTLPSIGNLASTYRSQGRWKEAEILEVQVIDTYKATLGPDHPNTLKSMNNLASTYRDQGRWKEAEILGVQVMETHKATLGPDHPDTLLSMSNLASTYWNQGRWKEAEILGVQVMETHRAILGPDHLDTLISMSNLASTYWNQGRWKEAEILEVQVMETRKVILGPDHPNTLLSMNNLASMYWDQGRWKEAKILEVQVMETRKVILGPDYPDTLKSMNNLASMYWDQGRWKEAEILEVQVMETRKATLGPDHPDTLLSMNNLAYTWKSQGRIDDAIQLMENCVEATRRVIGEDHPYTVDSLSALTEWRTEQAAAA</sequence>
<keyword evidence="2" id="KW-1185">Reference proteome</keyword>
<dbReference type="Gene3D" id="3.40.50.300">
    <property type="entry name" value="P-loop containing nucleotide triphosphate hydrolases"/>
    <property type="match status" value="1"/>
</dbReference>
<dbReference type="Gene3D" id="3.40.50.1820">
    <property type="entry name" value="alpha/beta hydrolase"/>
    <property type="match status" value="1"/>
</dbReference>
<evidence type="ECO:0000313" key="2">
    <source>
        <dbReference type="Proteomes" id="UP000319160"/>
    </source>
</evidence>
<dbReference type="Proteomes" id="UP000319160">
    <property type="component" value="Unassembled WGS sequence"/>
</dbReference>
<dbReference type="EMBL" id="VFLP01000022">
    <property type="protein sequence ID" value="TRX94521.1"/>
    <property type="molecule type" value="Genomic_DNA"/>
</dbReference>
<dbReference type="SUPFAM" id="SSF48452">
    <property type="entry name" value="TPR-like"/>
    <property type="match status" value="3"/>
</dbReference>
<proteinExistence type="predicted"/>
<evidence type="ECO:0008006" key="3">
    <source>
        <dbReference type="Google" id="ProtNLM"/>
    </source>
</evidence>
<reference evidence="2" key="1">
    <citation type="submission" date="2019-06" db="EMBL/GenBank/DDBJ databases">
        <title>Draft genome sequence of the griseofulvin-producing fungus Xylaria cubensis strain G536.</title>
        <authorList>
            <person name="Mead M.E."/>
            <person name="Raja H.A."/>
            <person name="Steenwyk J.L."/>
            <person name="Knowles S.L."/>
            <person name="Oberlies N.H."/>
            <person name="Rokas A."/>
        </authorList>
    </citation>
    <scope>NUCLEOTIDE SEQUENCE [LARGE SCALE GENOMIC DNA]</scope>
    <source>
        <strain evidence="2">G536</strain>
    </source>
</reference>
<gene>
    <name evidence="1" type="ORF">FHL15_004676</name>
</gene>
<dbReference type="PANTHER" id="PTHR46082:SF11">
    <property type="entry name" value="AAA+ ATPASE DOMAIN-CONTAINING PROTEIN-RELATED"/>
    <property type="match status" value="1"/>
</dbReference>
<dbReference type="Pfam" id="PF13424">
    <property type="entry name" value="TPR_12"/>
    <property type="match status" value="2"/>
</dbReference>
<dbReference type="PANTHER" id="PTHR46082">
    <property type="entry name" value="ATP/GTP-BINDING PROTEIN-RELATED"/>
    <property type="match status" value="1"/>
</dbReference>